<dbReference type="PANTHER" id="PTHR48105">
    <property type="entry name" value="THIOREDOXIN REDUCTASE 1-RELATED-RELATED"/>
    <property type="match status" value="1"/>
</dbReference>
<dbReference type="SUPFAM" id="SSF51905">
    <property type="entry name" value="FAD/NAD(P)-binding domain"/>
    <property type="match status" value="1"/>
</dbReference>
<proteinExistence type="predicted"/>
<dbReference type="GO" id="GO:0016491">
    <property type="term" value="F:oxidoreductase activity"/>
    <property type="evidence" value="ECO:0007669"/>
    <property type="project" value="UniProtKB-KW"/>
</dbReference>
<dbReference type="AlphaFoldDB" id="A0A554JB57"/>
<feature type="domain" description="FAD/NAD(P)-binding" evidence="3">
    <location>
        <begin position="23"/>
        <end position="312"/>
    </location>
</feature>
<dbReference type="InterPro" id="IPR023753">
    <property type="entry name" value="FAD/NAD-binding_dom"/>
</dbReference>
<gene>
    <name evidence="4" type="ORF">CEO22_425</name>
</gene>
<dbReference type="Pfam" id="PF07992">
    <property type="entry name" value="Pyr_redox_2"/>
    <property type="match status" value="1"/>
</dbReference>
<keyword evidence="1" id="KW-0285">Flavoprotein</keyword>
<dbReference type="InterPro" id="IPR050097">
    <property type="entry name" value="Ferredoxin-NADP_redctase_2"/>
</dbReference>
<sequence length="312" mass="33943">MPTTAAITLPPPQTLGQSDNFDQTVVIGAGPGGVSAALYLKRFGHPVTIIDAGEQIHSRTDMAPDLHNYPGHTEPVSGPEFMKRLHRQLALHDIELIKGLVSKVSRLPDGRFEIDLAEQATKLQAGYVVVAVGVGDYMPEVKGMDDYWDRGIFHCLTCDWYENRDDIALIVADDDRGLTTARALYLMNKPPRLIVAPAKTANYTAAKVAEVEAMGVEVYTSPLAELIGQNGDLEEIVLADGTRLPCQVIFTKLGHFNYDQFLEAGGLTPARESFESCLKVDFRSFLTSEPRLYAVGPCNEGPDQAVIAAGQG</sequence>
<organism evidence="4 5">
    <name type="scientific">Candidatus Berkelbacteria bacterium Gr01-1014_85</name>
    <dbReference type="NCBI Taxonomy" id="2017150"/>
    <lineage>
        <taxon>Bacteria</taxon>
        <taxon>Candidatus Berkelbacteria</taxon>
    </lineage>
</organism>
<dbReference type="EMBL" id="VMFD01000035">
    <property type="protein sequence ID" value="TSC65617.1"/>
    <property type="molecule type" value="Genomic_DNA"/>
</dbReference>
<keyword evidence="2" id="KW-0560">Oxidoreductase</keyword>
<evidence type="ECO:0000313" key="5">
    <source>
        <dbReference type="Proteomes" id="UP000316253"/>
    </source>
</evidence>
<dbReference type="InterPro" id="IPR036188">
    <property type="entry name" value="FAD/NAD-bd_sf"/>
</dbReference>
<evidence type="ECO:0000259" key="3">
    <source>
        <dbReference type="Pfam" id="PF07992"/>
    </source>
</evidence>
<feature type="non-terminal residue" evidence="4">
    <location>
        <position position="312"/>
    </location>
</feature>
<dbReference type="PRINTS" id="PR00368">
    <property type="entry name" value="FADPNR"/>
</dbReference>
<comment type="caution">
    <text evidence="4">The sequence shown here is derived from an EMBL/GenBank/DDBJ whole genome shotgun (WGS) entry which is preliminary data.</text>
</comment>
<reference evidence="4 5" key="1">
    <citation type="submission" date="2017-08" db="EMBL/GenBank/DDBJ databases">
        <title>Mechanisms for carbon and nitrogen cycling indicate functional differentiation within the Candidate Phyla Radiation.</title>
        <authorList>
            <person name="Danczak R.E."/>
            <person name="Johnston M.D."/>
            <person name="Kenah C."/>
            <person name="Slattery M."/>
            <person name="Wrighton K.C."/>
            <person name="Wilkins M.J."/>
        </authorList>
    </citation>
    <scope>NUCLEOTIDE SEQUENCE [LARGE SCALE GENOMIC DNA]</scope>
    <source>
        <strain evidence="4">Gr01-1014_85</strain>
    </source>
</reference>
<evidence type="ECO:0000313" key="4">
    <source>
        <dbReference type="EMBL" id="TSC65617.1"/>
    </source>
</evidence>
<protein>
    <submittedName>
        <fullName evidence="4">FAD-dependent pyridine nucleotide-disulfide oxidoreductase</fullName>
    </submittedName>
</protein>
<accession>A0A554JB57</accession>
<name>A0A554JB57_9BACT</name>
<dbReference type="PRINTS" id="PR00469">
    <property type="entry name" value="PNDRDTASEII"/>
</dbReference>
<dbReference type="Gene3D" id="3.50.50.60">
    <property type="entry name" value="FAD/NAD(P)-binding domain"/>
    <property type="match status" value="2"/>
</dbReference>
<dbReference type="Proteomes" id="UP000316253">
    <property type="component" value="Unassembled WGS sequence"/>
</dbReference>
<evidence type="ECO:0000256" key="1">
    <source>
        <dbReference type="ARBA" id="ARBA00022630"/>
    </source>
</evidence>
<evidence type="ECO:0000256" key="2">
    <source>
        <dbReference type="ARBA" id="ARBA00023002"/>
    </source>
</evidence>